<reference evidence="6 7" key="2">
    <citation type="submission" date="2015-10" db="EMBL/GenBank/DDBJ databases">
        <title>Draft Genome Sequence of Prosthecomicrobium hirschii ATCC 27832.</title>
        <authorList>
            <person name="Daniel J."/>
            <person name="Givan S.A."/>
            <person name="Brun Y.V."/>
            <person name="Brown P.J."/>
        </authorList>
    </citation>
    <scope>NUCLEOTIDE SEQUENCE [LARGE SCALE GENOMIC DNA]</scope>
    <source>
        <strain evidence="6 7">16</strain>
    </source>
</reference>
<feature type="transmembrane region" description="Helical" evidence="4">
    <location>
        <begin position="21"/>
        <end position="49"/>
    </location>
</feature>
<sequence length="420" mass="42524">MRCAGLSPKVPVETGPPAMPLLHFMLVGCAQLVGIGTIYFTIAVIAPALSRDTGVSLAMVFGLLSSAMLTAGLLGPTLGRQIDRGGARGILIAGSVMGALGLVGLSAAQGVASIGLSLLALQIGSQMALYETIFPALAKVDAAGARRRIATVTLFGGFASTVFWPVTGLLSDWLGWRQALMVLAALELAVCIPIYVVAFAPRRQILEPSSDIRPAEPAAALPPVEPLPRRAALQVGILLAIAIAAMSFVFNAIELTFAALFASLGAAPGTIIAIAAMKGPASVIARAAELIAGERVHPLTKGIAMTAGMALSLVIGAFGAPNPVALWVFAMLLGTTQGLFSIVRGTIPLALFGAGGFGELLGRIGIARQMAIASAPAVTAFVIDHAGADHALGLMAVLSLVALVALAAVARIVAGVRAAA</sequence>
<dbReference type="SUPFAM" id="SSF103473">
    <property type="entry name" value="MFS general substrate transporter"/>
    <property type="match status" value="1"/>
</dbReference>
<dbReference type="GO" id="GO:0022857">
    <property type="term" value="F:transmembrane transporter activity"/>
    <property type="evidence" value="ECO:0007669"/>
    <property type="project" value="InterPro"/>
</dbReference>
<evidence type="ECO:0000256" key="2">
    <source>
        <dbReference type="ARBA" id="ARBA00022989"/>
    </source>
</evidence>
<feature type="transmembrane region" description="Helical" evidence="4">
    <location>
        <begin position="256"/>
        <end position="277"/>
    </location>
</feature>
<reference evidence="6 7" key="1">
    <citation type="submission" date="2015-09" db="EMBL/GenBank/DDBJ databases">
        <authorList>
            <person name="Jackson K.R."/>
            <person name="Lunt B.L."/>
            <person name="Fisher J.N.B."/>
            <person name="Gardner A.V."/>
            <person name="Bailey M.E."/>
            <person name="Deus L.M."/>
            <person name="Earl A.S."/>
            <person name="Gibby P.D."/>
            <person name="Hartmann K.A."/>
            <person name="Liu J.E."/>
            <person name="Manci A.M."/>
            <person name="Nielsen D.A."/>
            <person name="Solomon M.B."/>
            <person name="Breakwell D.P."/>
            <person name="Burnett S.H."/>
            <person name="Grose J.H."/>
        </authorList>
    </citation>
    <scope>NUCLEOTIDE SEQUENCE [LARGE SCALE GENOMIC DNA]</scope>
    <source>
        <strain evidence="6 7">16</strain>
    </source>
</reference>
<feature type="domain" description="Major facilitator superfamily (MFS) profile" evidence="5">
    <location>
        <begin position="20"/>
        <end position="417"/>
    </location>
</feature>
<feature type="transmembrane region" description="Helical" evidence="4">
    <location>
        <begin position="392"/>
        <end position="414"/>
    </location>
</feature>
<feature type="transmembrane region" description="Helical" evidence="4">
    <location>
        <begin position="149"/>
        <end position="167"/>
    </location>
</feature>
<dbReference type="Pfam" id="PF07690">
    <property type="entry name" value="MFS_1"/>
    <property type="match status" value="1"/>
</dbReference>
<accession>A0A0P6VPK5</accession>
<dbReference type="InterPro" id="IPR011701">
    <property type="entry name" value="MFS"/>
</dbReference>
<comment type="caution">
    <text evidence="6">The sequence shown here is derived from an EMBL/GenBank/DDBJ whole genome shotgun (WGS) entry which is preliminary data.</text>
</comment>
<keyword evidence="1 4" id="KW-0812">Transmembrane</keyword>
<evidence type="ECO:0000256" key="1">
    <source>
        <dbReference type="ARBA" id="ARBA00022692"/>
    </source>
</evidence>
<keyword evidence="3 4" id="KW-0472">Membrane</keyword>
<dbReference type="InterPro" id="IPR036259">
    <property type="entry name" value="MFS_trans_sf"/>
</dbReference>
<gene>
    <name evidence="6" type="ORF">ABB55_09110</name>
</gene>
<feature type="transmembrane region" description="Helical" evidence="4">
    <location>
        <begin position="114"/>
        <end position="137"/>
    </location>
</feature>
<feature type="transmembrane region" description="Helical" evidence="4">
    <location>
        <begin position="324"/>
        <end position="354"/>
    </location>
</feature>
<keyword evidence="2 4" id="KW-1133">Transmembrane helix</keyword>
<evidence type="ECO:0000313" key="6">
    <source>
        <dbReference type="EMBL" id="KPL52370.1"/>
    </source>
</evidence>
<dbReference type="InterPro" id="IPR020846">
    <property type="entry name" value="MFS_dom"/>
</dbReference>
<feature type="transmembrane region" description="Helical" evidence="4">
    <location>
        <begin position="55"/>
        <end position="78"/>
    </location>
</feature>
<evidence type="ECO:0000256" key="3">
    <source>
        <dbReference type="ARBA" id="ARBA00023136"/>
    </source>
</evidence>
<dbReference type="PROSITE" id="PS50850">
    <property type="entry name" value="MFS"/>
    <property type="match status" value="1"/>
</dbReference>
<name>A0A0P6VPK5_9HYPH</name>
<feature type="transmembrane region" description="Helical" evidence="4">
    <location>
        <begin position="179"/>
        <end position="200"/>
    </location>
</feature>
<feature type="transmembrane region" description="Helical" evidence="4">
    <location>
        <begin position="231"/>
        <end position="250"/>
    </location>
</feature>
<evidence type="ECO:0000313" key="7">
    <source>
        <dbReference type="Proteomes" id="UP000048984"/>
    </source>
</evidence>
<proteinExistence type="predicted"/>
<dbReference type="Proteomes" id="UP000048984">
    <property type="component" value="Unassembled WGS sequence"/>
</dbReference>
<dbReference type="Gene3D" id="1.20.1250.20">
    <property type="entry name" value="MFS general substrate transporter like domains"/>
    <property type="match status" value="1"/>
</dbReference>
<keyword evidence="7" id="KW-1185">Reference proteome</keyword>
<dbReference type="PROSITE" id="PS51257">
    <property type="entry name" value="PROKAR_LIPOPROTEIN"/>
    <property type="match status" value="1"/>
</dbReference>
<protein>
    <recommendedName>
        <fullName evidence="5">Major facilitator superfamily (MFS) profile domain-containing protein</fullName>
    </recommendedName>
</protein>
<dbReference type="EMBL" id="LJYW01000001">
    <property type="protein sequence ID" value="KPL52370.1"/>
    <property type="molecule type" value="Genomic_DNA"/>
</dbReference>
<organism evidence="6 7">
    <name type="scientific">Prosthecodimorpha hirschii</name>
    <dbReference type="NCBI Taxonomy" id="665126"/>
    <lineage>
        <taxon>Bacteria</taxon>
        <taxon>Pseudomonadati</taxon>
        <taxon>Pseudomonadota</taxon>
        <taxon>Alphaproteobacteria</taxon>
        <taxon>Hyphomicrobiales</taxon>
        <taxon>Ancalomicrobiaceae</taxon>
        <taxon>Prosthecodimorpha</taxon>
    </lineage>
</organism>
<evidence type="ECO:0000256" key="4">
    <source>
        <dbReference type="SAM" id="Phobius"/>
    </source>
</evidence>
<evidence type="ECO:0000259" key="5">
    <source>
        <dbReference type="PROSITE" id="PS50850"/>
    </source>
</evidence>
<feature type="transmembrane region" description="Helical" evidence="4">
    <location>
        <begin position="90"/>
        <end position="108"/>
    </location>
</feature>
<dbReference type="STRING" id="665126.ABB55_09110"/>
<dbReference type="AlphaFoldDB" id="A0A0P6VPK5"/>